<sequence>MISKLSSANPLQTVSSGVTYLNLQRCTIAVYANMFHRGLTAVVDVKYKPVYTDIVELWVKLKARSGDTMFNLRSTGPTRFESGSCFCSLFSSDLSEVNDETTIGTYTPSARLSLPNDVA</sequence>
<gene>
    <name evidence="1" type="ORF">AV903_04725</name>
</gene>
<dbReference type="EMBL" id="CP013970">
    <property type="protein sequence ID" value="AXF75558.1"/>
    <property type="molecule type" value="Genomic_DNA"/>
</dbReference>
<evidence type="ECO:0000313" key="1">
    <source>
        <dbReference type="EMBL" id="AXF75558.1"/>
    </source>
</evidence>
<accession>A0A345CQ41</accession>
<evidence type="ECO:0000313" key="2">
    <source>
        <dbReference type="Proteomes" id="UP000264980"/>
    </source>
</evidence>
<dbReference type="AlphaFoldDB" id="A0A345CQ41"/>
<name>A0A345CQ41_9GAMM</name>
<reference evidence="1 2" key="1">
    <citation type="submission" date="2016-01" db="EMBL/GenBank/DDBJ databases">
        <authorList>
            <person name="Oliw E.H."/>
        </authorList>
    </citation>
    <scope>NUCLEOTIDE SEQUENCE [LARGE SCALE GENOMIC DNA]</scope>
    <source>
        <strain evidence="1 2">MDcuke</strain>
    </source>
</reference>
<dbReference type="Proteomes" id="UP000264980">
    <property type="component" value="Chromosome"/>
</dbReference>
<organism evidence="1 2">
    <name type="scientific">Erwinia tracheiphila</name>
    <dbReference type="NCBI Taxonomy" id="65700"/>
    <lineage>
        <taxon>Bacteria</taxon>
        <taxon>Pseudomonadati</taxon>
        <taxon>Pseudomonadota</taxon>
        <taxon>Gammaproteobacteria</taxon>
        <taxon>Enterobacterales</taxon>
        <taxon>Erwiniaceae</taxon>
        <taxon>Erwinia</taxon>
    </lineage>
</organism>
<proteinExistence type="predicted"/>
<protein>
    <submittedName>
        <fullName evidence="1">Uncharacterized protein</fullName>
    </submittedName>
</protein>